<dbReference type="GO" id="GO:0103118">
    <property type="term" value="F:UDP-3-O-[(3R)-3-hydroxyacyl]-glucosamine N-acyltransferase activity"/>
    <property type="evidence" value="ECO:0007669"/>
    <property type="project" value="UniProtKB-EC"/>
</dbReference>
<dbReference type="PANTHER" id="PTHR43378:SF2">
    <property type="entry name" value="UDP-3-O-ACYLGLUCOSAMINE N-ACYLTRANSFERASE 1, MITOCHONDRIAL-RELATED"/>
    <property type="match status" value="1"/>
</dbReference>
<keyword evidence="6 8" id="KW-0012">Acyltransferase</keyword>
<dbReference type="NCBIfam" id="NF002060">
    <property type="entry name" value="PRK00892.1"/>
    <property type="match status" value="1"/>
</dbReference>
<dbReference type="OrthoDB" id="9784739at2"/>
<evidence type="ECO:0000256" key="1">
    <source>
        <dbReference type="ARBA" id="ARBA00022516"/>
    </source>
</evidence>
<dbReference type="AlphaFoldDB" id="A0A5P2G285"/>
<evidence type="ECO:0000313" key="9">
    <source>
        <dbReference type="Proteomes" id="UP000292424"/>
    </source>
</evidence>
<dbReference type="Gene3D" id="2.160.10.10">
    <property type="entry name" value="Hexapeptide repeat proteins"/>
    <property type="match status" value="1"/>
</dbReference>
<dbReference type="GO" id="GO:0016410">
    <property type="term" value="F:N-acyltransferase activity"/>
    <property type="evidence" value="ECO:0007669"/>
    <property type="project" value="InterPro"/>
</dbReference>
<evidence type="ECO:0000256" key="2">
    <source>
        <dbReference type="ARBA" id="ARBA00022556"/>
    </source>
</evidence>
<feature type="domain" description="UDP-3-O-[3-hydroxymyristoyl] glucosamine N-acyltransferase non-repeat region" evidence="7">
    <location>
        <begin position="30"/>
        <end position="93"/>
    </location>
</feature>
<organism evidence="8 9">
    <name type="scientific">Rhizosphaericola mali</name>
    <dbReference type="NCBI Taxonomy" id="2545455"/>
    <lineage>
        <taxon>Bacteria</taxon>
        <taxon>Pseudomonadati</taxon>
        <taxon>Bacteroidota</taxon>
        <taxon>Chitinophagia</taxon>
        <taxon>Chitinophagales</taxon>
        <taxon>Chitinophagaceae</taxon>
        <taxon>Rhizosphaericola</taxon>
    </lineage>
</organism>
<keyword evidence="1" id="KW-0444">Lipid biosynthesis</keyword>
<dbReference type="InterPro" id="IPR011004">
    <property type="entry name" value="Trimer_LpxA-like_sf"/>
</dbReference>
<dbReference type="CDD" id="cd03352">
    <property type="entry name" value="LbH_LpxD"/>
    <property type="match status" value="1"/>
</dbReference>
<accession>A0A5P2G285</accession>
<dbReference type="Proteomes" id="UP000292424">
    <property type="component" value="Chromosome"/>
</dbReference>
<dbReference type="InterPro" id="IPR020573">
    <property type="entry name" value="UDP_GlcNAc_AcTrfase_non-rep"/>
</dbReference>
<keyword evidence="3 8" id="KW-0808">Transferase</keyword>
<dbReference type="Pfam" id="PF00132">
    <property type="entry name" value="Hexapep"/>
    <property type="match status" value="1"/>
</dbReference>
<dbReference type="InterPro" id="IPR001451">
    <property type="entry name" value="Hexapep"/>
</dbReference>
<keyword evidence="9" id="KW-1185">Reference proteome</keyword>
<name>A0A5P2G285_9BACT</name>
<dbReference type="Gene3D" id="3.40.1390.10">
    <property type="entry name" value="MurE/MurF, N-terminal domain"/>
    <property type="match status" value="1"/>
</dbReference>
<dbReference type="InterPro" id="IPR007691">
    <property type="entry name" value="LpxD"/>
</dbReference>
<keyword evidence="5" id="KW-0443">Lipid metabolism</keyword>
<evidence type="ECO:0000313" key="8">
    <source>
        <dbReference type="EMBL" id="QES89916.1"/>
    </source>
</evidence>
<evidence type="ECO:0000256" key="5">
    <source>
        <dbReference type="ARBA" id="ARBA00023098"/>
    </source>
</evidence>
<dbReference type="SUPFAM" id="SSF51161">
    <property type="entry name" value="Trimeric LpxA-like enzymes"/>
    <property type="match status" value="1"/>
</dbReference>
<evidence type="ECO:0000256" key="4">
    <source>
        <dbReference type="ARBA" id="ARBA00022737"/>
    </source>
</evidence>
<evidence type="ECO:0000259" key="7">
    <source>
        <dbReference type="Pfam" id="PF04613"/>
    </source>
</evidence>
<dbReference type="PANTHER" id="PTHR43378">
    <property type="entry name" value="UDP-3-O-ACYLGLUCOSAMINE N-ACYLTRANSFERASE"/>
    <property type="match status" value="1"/>
</dbReference>
<gene>
    <name evidence="8" type="ORF">E0W69_015035</name>
</gene>
<keyword evidence="2" id="KW-0441">Lipid A biosynthesis</keyword>
<dbReference type="GO" id="GO:0016020">
    <property type="term" value="C:membrane"/>
    <property type="evidence" value="ECO:0007669"/>
    <property type="project" value="GOC"/>
</dbReference>
<sequence>MKFPAPVSVQWIGELIGATSIKGDSNIPATGINELHKVENGDIVFVDAPKYYDTCINSNATHIIINSTEVDCPAGKTLIVADQPFEAYLKIVNHFRPFSPADKMINEDAKIGENTIIMPGVFIGKDVIIGNNCRIFPNVTILDYTEIGDNVVIQSGTVIGGDAFYYNTKKDREVWYKRMQSCGNVVIENNVEIGCNCTIDRGVTASTVIGQGTKIDNLVHIGHDNAIGKNCLFAAQVGIAGATIIEEGVCLWGQVGVSKTLTIGKNTQVLAQSGVPSSLKANKVYFGYPAEEAQGKRRELVWQKRIPELWEEVKHLKKAIGERE</sequence>
<keyword evidence="4" id="KW-0677">Repeat</keyword>
<dbReference type="GO" id="GO:0009245">
    <property type="term" value="P:lipid A biosynthetic process"/>
    <property type="evidence" value="ECO:0007669"/>
    <property type="project" value="UniProtKB-KW"/>
</dbReference>
<reference evidence="8 9" key="1">
    <citation type="submission" date="2019-09" db="EMBL/GenBank/DDBJ databases">
        <title>Complete genome sequence of Arachidicoccus sp. B3-10 isolated from apple orchard soil.</title>
        <authorList>
            <person name="Kim H.S."/>
            <person name="Han K.-I."/>
            <person name="Suh M.K."/>
            <person name="Lee K.C."/>
            <person name="Eom M.K."/>
            <person name="Kim J.-S."/>
            <person name="Kang S.W."/>
            <person name="Sin Y."/>
            <person name="Lee J.-S."/>
        </authorList>
    </citation>
    <scope>NUCLEOTIDE SEQUENCE [LARGE SCALE GENOMIC DNA]</scope>
    <source>
        <strain evidence="8 9">B3-10</strain>
    </source>
</reference>
<dbReference type="RefSeq" id="WP_131330872.1">
    <property type="nucleotide sequence ID" value="NZ_CP044016.1"/>
</dbReference>
<dbReference type="Pfam" id="PF04613">
    <property type="entry name" value="LpxD"/>
    <property type="match status" value="1"/>
</dbReference>
<dbReference type="KEGG" id="arac:E0W69_015035"/>
<dbReference type="EC" id="2.3.1.191" evidence="8"/>
<dbReference type="EMBL" id="CP044016">
    <property type="protein sequence ID" value="QES89916.1"/>
    <property type="molecule type" value="Genomic_DNA"/>
</dbReference>
<proteinExistence type="predicted"/>
<evidence type="ECO:0000256" key="3">
    <source>
        <dbReference type="ARBA" id="ARBA00022679"/>
    </source>
</evidence>
<protein>
    <submittedName>
        <fullName evidence="8">UDP-3-O-(3-hydroxymyristoyl)glucosamine N-acyltransferase</fullName>
        <ecNumber evidence="8">2.3.1.191</ecNumber>
    </submittedName>
</protein>
<evidence type="ECO:0000256" key="6">
    <source>
        <dbReference type="ARBA" id="ARBA00023315"/>
    </source>
</evidence>